<dbReference type="AlphaFoldDB" id="F2KAI2"/>
<gene>
    <name evidence="1" type="ORF">PSEBR_cmegm3</name>
</gene>
<dbReference type="STRING" id="994484.PSEBR_cmegm3"/>
<name>F2KAI2_PSEBN</name>
<dbReference type="EMBL" id="CP002585">
    <property type="protein sequence ID" value="AEA66181.1"/>
    <property type="molecule type" value="Genomic_DNA"/>
</dbReference>
<evidence type="ECO:0000313" key="1">
    <source>
        <dbReference type="EMBL" id="AEA66181.1"/>
    </source>
</evidence>
<sequence>MEPLFHARKKVAGCKTCGSELARDGAMTSNIIFDCQAAIASKLAPTGGLVVFEGCIFMTDLFQTIL</sequence>
<accession>F2KAI2</accession>
<dbReference type="Proteomes" id="UP000006692">
    <property type="component" value="Chromosome"/>
</dbReference>
<reference evidence="1 2" key="1">
    <citation type="journal article" date="2011" name="J. Bacteriol.">
        <title>Complete genome sequence of a beneficial plant root-associated bacterium, Pseudomonas brassicacearum.</title>
        <authorList>
            <person name="Ortet P."/>
            <person name="Barakat M."/>
            <person name="Lalaouna D."/>
            <person name="Fochesato S."/>
            <person name="Barbe V."/>
            <person name="Vacherie B."/>
            <person name="Santaella C."/>
            <person name="Heulin T."/>
            <person name="Achouak W."/>
        </authorList>
    </citation>
    <scope>NUCLEOTIDE SEQUENCE [LARGE SCALE GENOMIC DNA]</scope>
    <source>
        <strain evidence="1 2">NFM421</strain>
    </source>
</reference>
<proteinExistence type="predicted"/>
<reference key="2">
    <citation type="submission" date="2011-03" db="EMBL/GenBank/DDBJ databases">
        <title>Complete Genome Sequence of a beneficial plant roots-associated bacterium Pseudomonas brassicacearum.</title>
        <authorList>
            <person name="Ortet P."/>
            <person name="Barakat M."/>
            <person name="Lalaouna D."/>
            <person name="Fochesato S."/>
            <person name="Barbe V."/>
            <person name="Santaella C."/>
            <person name="Heulin T."/>
            <person name="Achouak W."/>
        </authorList>
    </citation>
    <scope>NUCLEOTIDE SEQUENCE</scope>
    <source>
        <strain>NFM421</strain>
    </source>
</reference>
<protein>
    <submittedName>
        <fullName evidence="1">Uncharacterized protein</fullName>
    </submittedName>
</protein>
<dbReference type="HOGENOM" id="CLU_2827885_0_0_6"/>
<organism evidence="1 2">
    <name type="scientific">Pseudomonas brassicacearum (strain NFM421)</name>
    <dbReference type="NCBI Taxonomy" id="994484"/>
    <lineage>
        <taxon>Bacteria</taxon>
        <taxon>Pseudomonadati</taxon>
        <taxon>Pseudomonadota</taxon>
        <taxon>Gammaproteobacteria</taxon>
        <taxon>Pseudomonadales</taxon>
        <taxon>Pseudomonadaceae</taxon>
        <taxon>Pseudomonas</taxon>
    </lineage>
</organism>
<evidence type="ECO:0000313" key="2">
    <source>
        <dbReference type="Proteomes" id="UP000006692"/>
    </source>
</evidence>
<dbReference type="KEGG" id="pba:PSEBR_cmegm3"/>